<accession>A0ABR3EUX8</accession>
<reference evidence="2 3" key="1">
    <citation type="submission" date="2024-02" db="EMBL/GenBank/DDBJ databases">
        <title>A draft genome for the cacao thread blight pathogen Marasmius crinis-equi.</title>
        <authorList>
            <person name="Cohen S.P."/>
            <person name="Baruah I.K."/>
            <person name="Amoako-Attah I."/>
            <person name="Bukari Y."/>
            <person name="Meinhardt L.W."/>
            <person name="Bailey B.A."/>
        </authorList>
    </citation>
    <scope>NUCLEOTIDE SEQUENCE [LARGE SCALE GENOMIC DNA]</scope>
    <source>
        <strain evidence="2 3">GH-76</strain>
    </source>
</reference>
<proteinExistence type="predicted"/>
<protein>
    <submittedName>
        <fullName evidence="2">Uncharacterized protein</fullName>
    </submittedName>
</protein>
<dbReference type="EMBL" id="JBAHYK010001840">
    <property type="protein sequence ID" value="KAL0566604.1"/>
    <property type="molecule type" value="Genomic_DNA"/>
</dbReference>
<evidence type="ECO:0000256" key="1">
    <source>
        <dbReference type="SAM" id="MobiDB-lite"/>
    </source>
</evidence>
<feature type="region of interest" description="Disordered" evidence="1">
    <location>
        <begin position="1"/>
        <end position="57"/>
    </location>
</feature>
<comment type="caution">
    <text evidence="2">The sequence shown here is derived from an EMBL/GenBank/DDBJ whole genome shotgun (WGS) entry which is preliminary data.</text>
</comment>
<dbReference type="Proteomes" id="UP001465976">
    <property type="component" value="Unassembled WGS sequence"/>
</dbReference>
<name>A0ABR3EUX8_9AGAR</name>
<organism evidence="2 3">
    <name type="scientific">Marasmius crinis-equi</name>
    <dbReference type="NCBI Taxonomy" id="585013"/>
    <lineage>
        <taxon>Eukaryota</taxon>
        <taxon>Fungi</taxon>
        <taxon>Dikarya</taxon>
        <taxon>Basidiomycota</taxon>
        <taxon>Agaricomycotina</taxon>
        <taxon>Agaricomycetes</taxon>
        <taxon>Agaricomycetidae</taxon>
        <taxon>Agaricales</taxon>
        <taxon>Marasmiineae</taxon>
        <taxon>Marasmiaceae</taxon>
        <taxon>Marasmius</taxon>
    </lineage>
</organism>
<feature type="compositionally biased region" description="Low complexity" evidence="1">
    <location>
        <begin position="32"/>
        <end position="48"/>
    </location>
</feature>
<evidence type="ECO:0000313" key="2">
    <source>
        <dbReference type="EMBL" id="KAL0566604.1"/>
    </source>
</evidence>
<feature type="compositionally biased region" description="Basic and acidic residues" evidence="1">
    <location>
        <begin position="1"/>
        <end position="13"/>
    </location>
</feature>
<sequence>MREWKEQMLEGRPDTGAVGMEQPEEVADQNLTEPTQDQEQQSEQTQDPKVLAQKLDI</sequence>
<evidence type="ECO:0000313" key="3">
    <source>
        <dbReference type="Proteomes" id="UP001465976"/>
    </source>
</evidence>
<feature type="non-terminal residue" evidence="2">
    <location>
        <position position="57"/>
    </location>
</feature>
<gene>
    <name evidence="2" type="ORF">V5O48_015405</name>
</gene>
<keyword evidence="3" id="KW-1185">Reference proteome</keyword>